<protein>
    <submittedName>
        <fullName evidence="2">Uncharacterized protein</fullName>
    </submittedName>
</protein>
<keyword evidence="1" id="KW-0812">Transmembrane</keyword>
<proteinExistence type="predicted"/>
<organism evidence="2 3">
    <name type="scientific">Candidatus Bacteroides merdavium</name>
    <dbReference type="NCBI Taxonomy" id="2838472"/>
    <lineage>
        <taxon>Bacteria</taxon>
        <taxon>Pseudomonadati</taxon>
        <taxon>Bacteroidota</taxon>
        <taxon>Bacteroidia</taxon>
        <taxon>Bacteroidales</taxon>
        <taxon>Bacteroidaceae</taxon>
        <taxon>Bacteroides</taxon>
    </lineage>
</organism>
<gene>
    <name evidence="2" type="ORF">H9807_02445</name>
</gene>
<reference evidence="2" key="1">
    <citation type="journal article" date="2021" name="PeerJ">
        <title>Extensive microbial diversity within the chicken gut microbiome revealed by metagenomics and culture.</title>
        <authorList>
            <person name="Gilroy R."/>
            <person name="Ravi A."/>
            <person name="Getino M."/>
            <person name="Pursley I."/>
            <person name="Horton D.L."/>
            <person name="Alikhan N.F."/>
            <person name="Baker D."/>
            <person name="Gharbi K."/>
            <person name="Hall N."/>
            <person name="Watson M."/>
            <person name="Adriaenssens E.M."/>
            <person name="Foster-Nyarko E."/>
            <person name="Jarju S."/>
            <person name="Secka A."/>
            <person name="Antonio M."/>
            <person name="Oren A."/>
            <person name="Chaudhuri R.R."/>
            <person name="La Ragione R."/>
            <person name="Hildebrand F."/>
            <person name="Pallen M.J."/>
        </authorList>
    </citation>
    <scope>NUCLEOTIDE SEQUENCE</scope>
    <source>
        <strain evidence="2">CHK118-2852</strain>
    </source>
</reference>
<evidence type="ECO:0000313" key="2">
    <source>
        <dbReference type="EMBL" id="HIZ90974.1"/>
    </source>
</evidence>
<keyword evidence="1" id="KW-0472">Membrane</keyword>
<reference evidence="2" key="2">
    <citation type="submission" date="2021-04" db="EMBL/GenBank/DDBJ databases">
        <authorList>
            <person name="Gilroy R."/>
        </authorList>
    </citation>
    <scope>NUCLEOTIDE SEQUENCE</scope>
    <source>
        <strain evidence="2">CHK118-2852</strain>
    </source>
</reference>
<sequence length="132" mass="15305">MANTSKHATPVQVSQDFILLNNHWRIEKRKISAVFVTRLATYRRYPITTGIILLFIAAVSESYICVLMGIAFILSSFLMKTKYILRIKMETGEIRPLMSTNKKELEIIQQEIEKAVMDNNMSENKTVYNKEE</sequence>
<feature type="transmembrane region" description="Helical" evidence="1">
    <location>
        <begin position="51"/>
        <end position="79"/>
    </location>
</feature>
<name>A0A9D2GX32_9BACE</name>
<accession>A0A9D2GX32</accession>
<evidence type="ECO:0000313" key="3">
    <source>
        <dbReference type="Proteomes" id="UP000824108"/>
    </source>
</evidence>
<dbReference type="Proteomes" id="UP000824108">
    <property type="component" value="Unassembled WGS sequence"/>
</dbReference>
<comment type="caution">
    <text evidence="2">The sequence shown here is derived from an EMBL/GenBank/DDBJ whole genome shotgun (WGS) entry which is preliminary data.</text>
</comment>
<keyword evidence="1" id="KW-1133">Transmembrane helix</keyword>
<dbReference type="EMBL" id="DXAV01000021">
    <property type="protein sequence ID" value="HIZ90974.1"/>
    <property type="molecule type" value="Genomic_DNA"/>
</dbReference>
<dbReference type="AlphaFoldDB" id="A0A9D2GX32"/>
<evidence type="ECO:0000256" key="1">
    <source>
        <dbReference type="SAM" id="Phobius"/>
    </source>
</evidence>